<keyword evidence="8" id="KW-0812">Transmembrane</keyword>
<dbReference type="NCBIfam" id="TIGR01614">
    <property type="entry name" value="PME_inhib"/>
    <property type="match status" value="1"/>
</dbReference>
<evidence type="ECO:0000256" key="5">
    <source>
        <dbReference type="ARBA" id="ARBA00023157"/>
    </source>
</evidence>
<dbReference type="InterPro" id="IPR035513">
    <property type="entry name" value="Invertase/methylesterase_inhib"/>
</dbReference>
<evidence type="ECO:0000313" key="11">
    <source>
        <dbReference type="Proteomes" id="UP000796880"/>
    </source>
</evidence>
<sequence length="242" mass="26247">MGSINFVKGYGKVDGNHLEVEDQVPKPHPKTHRKRLVVISAIVLLSLLIGLLLGVLIHESTTESPESPSLSSSANSTESILRTVCNVTRFPTSCFSSISTFNGSQESDPEAIFKLSLRVSIAELSNLSSSLNAMNSKEAALGDCKGQIEDALSQLNDSVSAMEVVAPGEKMLTETKIRDIQTWISGAMTDQETCLDGLEEMESTVLGEVKKKMQKSKEYISNSLAIVANFHTILDNLHVSLH</sequence>
<accession>A0A8K0GUN0</accession>
<keyword evidence="11" id="KW-1185">Reference proteome</keyword>
<evidence type="ECO:0000313" key="10">
    <source>
        <dbReference type="EMBL" id="KAF3437758.1"/>
    </source>
</evidence>
<dbReference type="PANTHER" id="PTHR31080">
    <property type="entry name" value="PECTINESTERASE INHIBITOR-LIKE"/>
    <property type="match status" value="1"/>
</dbReference>
<evidence type="ECO:0000256" key="7">
    <source>
        <dbReference type="ARBA" id="ARBA00038471"/>
    </source>
</evidence>
<keyword evidence="5" id="KW-1015">Disulfide bond</keyword>
<organism evidence="10 11">
    <name type="scientific">Rhamnella rubrinervis</name>
    <dbReference type="NCBI Taxonomy" id="2594499"/>
    <lineage>
        <taxon>Eukaryota</taxon>
        <taxon>Viridiplantae</taxon>
        <taxon>Streptophyta</taxon>
        <taxon>Embryophyta</taxon>
        <taxon>Tracheophyta</taxon>
        <taxon>Spermatophyta</taxon>
        <taxon>Magnoliopsida</taxon>
        <taxon>eudicotyledons</taxon>
        <taxon>Gunneridae</taxon>
        <taxon>Pentapetalae</taxon>
        <taxon>rosids</taxon>
        <taxon>fabids</taxon>
        <taxon>Rosales</taxon>
        <taxon>Rhamnaceae</taxon>
        <taxon>rhamnoid group</taxon>
        <taxon>Rhamneae</taxon>
        <taxon>Rhamnella</taxon>
    </lineage>
</organism>
<evidence type="ECO:0000256" key="1">
    <source>
        <dbReference type="ARBA" id="ARBA00006027"/>
    </source>
</evidence>
<dbReference type="Gene3D" id="1.20.140.40">
    <property type="entry name" value="Invertase/pectin methylesterase inhibitor family protein"/>
    <property type="match status" value="1"/>
</dbReference>
<keyword evidence="8" id="KW-1133">Transmembrane helix</keyword>
<keyword evidence="8" id="KW-0472">Membrane</keyword>
<dbReference type="FunFam" id="1.20.140.40:FF:000010">
    <property type="entry name" value="Pectinesterase"/>
    <property type="match status" value="1"/>
</dbReference>
<proteinExistence type="inferred from homology"/>
<dbReference type="Pfam" id="PF04043">
    <property type="entry name" value="PMEI"/>
    <property type="match status" value="1"/>
</dbReference>
<dbReference type="CDD" id="cd15798">
    <property type="entry name" value="PMEI-like_3"/>
    <property type="match status" value="1"/>
</dbReference>
<dbReference type="InterPro" id="IPR006501">
    <property type="entry name" value="Pectinesterase_inhib_dom"/>
</dbReference>
<gene>
    <name evidence="10" type="ORF">FNV43_RR20514</name>
</gene>
<keyword evidence="6" id="KW-0325">Glycoprotein</keyword>
<dbReference type="GO" id="GO:0030599">
    <property type="term" value="F:pectinesterase activity"/>
    <property type="evidence" value="ECO:0007669"/>
    <property type="project" value="UniProtKB-EC"/>
</dbReference>
<keyword evidence="4" id="KW-0732">Signal</keyword>
<dbReference type="PANTHER" id="PTHR31080:SF303">
    <property type="entry name" value="PECTINESTERASE 1-LIKE"/>
    <property type="match status" value="1"/>
</dbReference>
<dbReference type="AlphaFoldDB" id="A0A8K0GUN0"/>
<dbReference type="SUPFAM" id="SSF101148">
    <property type="entry name" value="Plant invertase/pectin methylesterase inhibitor"/>
    <property type="match status" value="1"/>
</dbReference>
<evidence type="ECO:0000256" key="4">
    <source>
        <dbReference type="ARBA" id="ARBA00022729"/>
    </source>
</evidence>
<comment type="caution">
    <text evidence="10">The sequence shown here is derived from an EMBL/GenBank/DDBJ whole genome shotgun (WGS) entry which is preliminary data.</text>
</comment>
<name>A0A8K0GUN0_9ROSA</name>
<evidence type="ECO:0000259" key="9">
    <source>
        <dbReference type="SMART" id="SM00856"/>
    </source>
</evidence>
<evidence type="ECO:0000256" key="8">
    <source>
        <dbReference type="SAM" id="Phobius"/>
    </source>
</evidence>
<comment type="similarity">
    <text evidence="7">Belongs to the PMEI family.</text>
</comment>
<feature type="transmembrane region" description="Helical" evidence="8">
    <location>
        <begin position="36"/>
        <end position="57"/>
    </location>
</feature>
<dbReference type="SMART" id="SM00856">
    <property type="entry name" value="PMEI"/>
    <property type="match status" value="1"/>
</dbReference>
<reference evidence="10" key="1">
    <citation type="submission" date="2020-03" db="EMBL/GenBank/DDBJ databases">
        <title>A high-quality chromosome-level genome assembly of a woody plant with both climbing and erect habits, Rhamnella rubrinervis.</title>
        <authorList>
            <person name="Lu Z."/>
            <person name="Yang Y."/>
            <person name="Zhu X."/>
            <person name="Sun Y."/>
        </authorList>
    </citation>
    <scope>NUCLEOTIDE SEQUENCE</scope>
    <source>
        <strain evidence="10">BYM</strain>
        <tissue evidence="10">Leaf</tissue>
    </source>
</reference>
<feature type="domain" description="Pectinesterase inhibitor" evidence="9">
    <location>
        <begin position="76"/>
        <end position="226"/>
    </location>
</feature>
<dbReference type="EC" id="3.1.1.11" evidence="3"/>
<dbReference type="InterPro" id="IPR051955">
    <property type="entry name" value="PME_Inhibitor"/>
</dbReference>
<evidence type="ECO:0000256" key="3">
    <source>
        <dbReference type="ARBA" id="ARBA00013229"/>
    </source>
</evidence>
<evidence type="ECO:0000256" key="6">
    <source>
        <dbReference type="ARBA" id="ARBA00023180"/>
    </source>
</evidence>
<protein>
    <recommendedName>
        <fullName evidence="3">pectinesterase</fullName>
        <ecNumber evidence="3">3.1.1.11</ecNumber>
    </recommendedName>
</protein>
<dbReference type="GO" id="GO:0004857">
    <property type="term" value="F:enzyme inhibitor activity"/>
    <property type="evidence" value="ECO:0007669"/>
    <property type="project" value="InterPro"/>
</dbReference>
<dbReference type="OrthoDB" id="1670832at2759"/>
<dbReference type="Proteomes" id="UP000796880">
    <property type="component" value="Unassembled WGS sequence"/>
</dbReference>
<comment type="similarity">
    <text evidence="2">In the C-terminal section; belongs to the pectinesterase family.</text>
</comment>
<dbReference type="EMBL" id="VOIH02000009">
    <property type="protein sequence ID" value="KAF3437758.1"/>
    <property type="molecule type" value="Genomic_DNA"/>
</dbReference>
<comment type="similarity">
    <text evidence="1">In the N-terminal section; belongs to the PMEI family.</text>
</comment>
<evidence type="ECO:0000256" key="2">
    <source>
        <dbReference type="ARBA" id="ARBA00007786"/>
    </source>
</evidence>